<reference evidence="2 3" key="1">
    <citation type="submission" date="2018-08" db="EMBL/GenBank/DDBJ databases">
        <title>Chitinophaga sp. K20C18050901, a novel bacterium isolated from forest soil.</title>
        <authorList>
            <person name="Wang C."/>
        </authorList>
    </citation>
    <scope>NUCLEOTIDE SEQUENCE [LARGE SCALE GENOMIC DNA]</scope>
    <source>
        <strain evidence="2 3">K20C18050901</strain>
    </source>
</reference>
<evidence type="ECO:0000313" key="3">
    <source>
        <dbReference type="Proteomes" id="UP000261174"/>
    </source>
</evidence>
<evidence type="ECO:0000256" key="1">
    <source>
        <dbReference type="SAM" id="SignalP"/>
    </source>
</evidence>
<keyword evidence="3" id="KW-1185">Reference proteome</keyword>
<feature type="signal peptide" evidence="1">
    <location>
        <begin position="1"/>
        <end position="19"/>
    </location>
</feature>
<dbReference type="AlphaFoldDB" id="A0A3E1NTQ8"/>
<dbReference type="Proteomes" id="UP000261174">
    <property type="component" value="Unassembled WGS sequence"/>
</dbReference>
<gene>
    <name evidence="2" type="ORF">DXN04_29670</name>
</gene>
<dbReference type="OrthoDB" id="763908at2"/>
<keyword evidence="1" id="KW-0732">Signal</keyword>
<protein>
    <submittedName>
        <fullName evidence="2">Uncharacterized protein</fullName>
    </submittedName>
</protein>
<evidence type="ECO:0000313" key="2">
    <source>
        <dbReference type="EMBL" id="RFM31297.1"/>
    </source>
</evidence>
<comment type="caution">
    <text evidence="2">The sequence shown here is derived from an EMBL/GenBank/DDBJ whole genome shotgun (WGS) entry which is preliminary data.</text>
</comment>
<feature type="chain" id="PRO_5017623858" evidence="1">
    <location>
        <begin position="20"/>
        <end position="178"/>
    </location>
</feature>
<proteinExistence type="predicted"/>
<dbReference type="EMBL" id="QTJV01000015">
    <property type="protein sequence ID" value="RFM31297.1"/>
    <property type="molecule type" value="Genomic_DNA"/>
</dbReference>
<accession>A0A3E1NTQ8</accession>
<name>A0A3E1NTQ8_9BACT</name>
<organism evidence="2 3">
    <name type="scientific">Chitinophaga silvisoli</name>
    <dbReference type="NCBI Taxonomy" id="2291814"/>
    <lineage>
        <taxon>Bacteria</taxon>
        <taxon>Pseudomonadati</taxon>
        <taxon>Bacteroidota</taxon>
        <taxon>Chitinophagia</taxon>
        <taxon>Chitinophagales</taxon>
        <taxon>Chitinophagaceae</taxon>
        <taxon>Chitinophaga</taxon>
    </lineage>
</organism>
<sequence>MKKTILYLCLLLATHTAFAVTDSSGTWIDQVRTLRDAIYKRDKETTKTFFTFPYNNPEFWYIFSVPKLAEKEAPVTAQSFDLYFDKIFDKAFVTSFLKIKTKDLYEKGSAKTAEFTDNQEEYYSMEATYDKAEQTVTLQLSGYNKKADPEMGGGEYAIFYVFKIKDGKLKFDKVLMAG</sequence>